<dbReference type="RefSeq" id="WP_116022176.1">
    <property type="nucleotide sequence ID" value="NZ_QTTT01000001.1"/>
</dbReference>
<dbReference type="AlphaFoldDB" id="A0A3D9SKT8"/>
<comment type="caution">
    <text evidence="1">The sequence shown here is derived from an EMBL/GenBank/DDBJ whole genome shotgun (WGS) entry which is preliminary data.</text>
</comment>
<dbReference type="EMBL" id="QTTT01000001">
    <property type="protein sequence ID" value="REE96546.1"/>
    <property type="molecule type" value="Genomic_DNA"/>
</dbReference>
<keyword evidence="2" id="KW-1185">Reference proteome</keyword>
<sequence>MDDSTTGKKTVYLHVGAPSAGAAYLQRVLWTNRRRLADQGVGYPVEGPLEHFAGVMDLRDMTWGGRRDPAWKGAWDRISGRARRWKGDTVVISQELLGGATAEQVAHAVESLQPADVHVVFITRDLGWQLVLDWQEQVKHAHTITFERFIDDLVTLGIGAPAPYGEMFWGLHDPGRVLKTWESAVPADRIHVLTLPPPGEAPGLLWRRYCGLIGIDPASCDLIGMDEARPLGVLEMALLRRLNEKVAPALGGDYETIIRDHIIGPTLREWSGSIPMRLPDRHYTWLDDRSRELVEGLRKAGYGVVGDLGELEPLRDSSHAPLPGEVSDAELLDMSTAVVTGLLLRLSAAHDQIGLAHLHDELAQVRENMSRLLQAAATPSPGLRRATRRLPS</sequence>
<dbReference type="Proteomes" id="UP000256661">
    <property type="component" value="Unassembled WGS sequence"/>
</dbReference>
<name>A0A3D9SKT8_9ACTN</name>
<accession>A0A3D9SKT8</accession>
<reference evidence="1 2" key="1">
    <citation type="submission" date="2018-08" db="EMBL/GenBank/DDBJ databases">
        <title>Sequencing the genomes of 1000 actinobacteria strains.</title>
        <authorList>
            <person name="Klenk H.-P."/>
        </authorList>
    </citation>
    <scope>NUCLEOTIDE SEQUENCE [LARGE SCALE GENOMIC DNA]</scope>
    <source>
        <strain evidence="1 2">DSM 43927</strain>
    </source>
</reference>
<evidence type="ECO:0008006" key="3">
    <source>
        <dbReference type="Google" id="ProtNLM"/>
    </source>
</evidence>
<dbReference type="OrthoDB" id="5144031at2"/>
<proteinExistence type="predicted"/>
<evidence type="ECO:0000313" key="1">
    <source>
        <dbReference type="EMBL" id="REE96546.1"/>
    </source>
</evidence>
<organism evidence="1 2">
    <name type="scientific">Thermomonospora umbrina</name>
    <dbReference type="NCBI Taxonomy" id="111806"/>
    <lineage>
        <taxon>Bacteria</taxon>
        <taxon>Bacillati</taxon>
        <taxon>Actinomycetota</taxon>
        <taxon>Actinomycetes</taxon>
        <taxon>Streptosporangiales</taxon>
        <taxon>Thermomonosporaceae</taxon>
        <taxon>Thermomonospora</taxon>
    </lineage>
</organism>
<evidence type="ECO:0000313" key="2">
    <source>
        <dbReference type="Proteomes" id="UP000256661"/>
    </source>
</evidence>
<protein>
    <recommendedName>
        <fullName evidence="3">Sulfotransferase family protein</fullName>
    </recommendedName>
</protein>
<gene>
    <name evidence="1" type="ORF">DFJ69_1983</name>
</gene>